<evidence type="ECO:0000256" key="4">
    <source>
        <dbReference type="ARBA" id="ARBA00022723"/>
    </source>
</evidence>
<evidence type="ECO:0000259" key="18">
    <source>
        <dbReference type="PROSITE" id="PS51068"/>
    </source>
</evidence>
<feature type="active site" description="Proton donor; for beta-elimination activity" evidence="16">
    <location>
        <position position="72"/>
    </location>
</feature>
<dbReference type="Gene3D" id="1.10.8.50">
    <property type="match status" value="1"/>
</dbReference>
<evidence type="ECO:0000256" key="3">
    <source>
        <dbReference type="ARBA" id="ARBA00011245"/>
    </source>
</evidence>
<dbReference type="GO" id="GO:0140078">
    <property type="term" value="F:class I DNA-(apurinic or apyrimidinic site) endonuclease activity"/>
    <property type="evidence" value="ECO:0007669"/>
    <property type="project" value="UniProtKB-EC"/>
</dbReference>
<evidence type="ECO:0000313" key="20">
    <source>
        <dbReference type="Proteomes" id="UP000051658"/>
    </source>
</evidence>
<dbReference type="NCBIfam" id="TIGR00577">
    <property type="entry name" value="fpg"/>
    <property type="match status" value="1"/>
</dbReference>
<dbReference type="PANTHER" id="PTHR22993">
    <property type="entry name" value="FORMAMIDOPYRIMIDINE-DNA GLYCOSYLASE"/>
    <property type="match status" value="1"/>
</dbReference>
<name>A0A0R2HUV0_CARDV</name>
<protein>
    <recommendedName>
        <fullName evidence="16">Formamidopyrimidine-DNA glycosylase</fullName>
        <shortName evidence="16">Fapy-DNA glycosylase</shortName>
        <ecNumber evidence="16">3.2.2.23</ecNumber>
    </recommendedName>
    <alternativeName>
        <fullName evidence="16">DNA-(apurinic or apyrimidinic site) lyase MutM</fullName>
        <shortName evidence="16">AP lyase MutM</shortName>
        <ecNumber evidence="16">4.2.99.18</ecNumber>
    </alternativeName>
</protein>
<reference evidence="19 20" key="1">
    <citation type="journal article" date="2015" name="Genome Announc.">
        <title>Expanding the biotechnology potential of lactobacilli through comparative genomics of 213 strains and associated genera.</title>
        <authorList>
            <person name="Sun Z."/>
            <person name="Harris H.M."/>
            <person name="McCann A."/>
            <person name="Guo C."/>
            <person name="Argimon S."/>
            <person name="Zhang W."/>
            <person name="Yang X."/>
            <person name="Jeffery I.B."/>
            <person name="Cooney J.C."/>
            <person name="Kagawa T.F."/>
            <person name="Liu W."/>
            <person name="Song Y."/>
            <person name="Salvetti E."/>
            <person name="Wrobel A."/>
            <person name="Rasinkangas P."/>
            <person name="Parkhill J."/>
            <person name="Rea M.C."/>
            <person name="O'Sullivan O."/>
            <person name="Ritari J."/>
            <person name="Douillard F.P."/>
            <person name="Paul Ross R."/>
            <person name="Yang R."/>
            <person name="Briner A.E."/>
            <person name="Felis G.E."/>
            <person name="de Vos W.M."/>
            <person name="Barrangou R."/>
            <person name="Klaenhammer T.R."/>
            <person name="Caufield P.W."/>
            <person name="Cui Y."/>
            <person name="Zhang H."/>
            <person name="O'Toole P.W."/>
        </authorList>
    </citation>
    <scope>NUCLEOTIDE SEQUENCE [LARGE SCALE GENOMIC DNA]</scope>
    <source>
        <strain evidence="19 20">DSM 20623</strain>
    </source>
</reference>
<evidence type="ECO:0000256" key="14">
    <source>
        <dbReference type="ARBA" id="ARBA00044632"/>
    </source>
</evidence>
<dbReference type="Pfam" id="PF06831">
    <property type="entry name" value="H2TH"/>
    <property type="match status" value="1"/>
</dbReference>
<evidence type="ECO:0000256" key="9">
    <source>
        <dbReference type="ARBA" id="ARBA00023125"/>
    </source>
</evidence>
<keyword evidence="4 16" id="KW-0479">Metal-binding</keyword>
<dbReference type="FunFam" id="3.20.190.10:FF:000001">
    <property type="entry name" value="Formamidopyrimidine-DNA glycosylase"/>
    <property type="match status" value="1"/>
</dbReference>
<feature type="binding site" evidence="16">
    <location>
        <position position="105"/>
    </location>
    <ligand>
        <name>DNA</name>
        <dbReference type="ChEBI" id="CHEBI:16991"/>
    </ligand>
</feature>
<feature type="active site" description="Proton donor; for delta-elimination activity" evidence="16">
    <location>
        <position position="276"/>
    </location>
</feature>
<evidence type="ECO:0000313" key="19">
    <source>
        <dbReference type="EMBL" id="KRN56392.1"/>
    </source>
</evidence>
<dbReference type="GO" id="GO:0003684">
    <property type="term" value="F:damaged DNA binding"/>
    <property type="evidence" value="ECO:0007669"/>
    <property type="project" value="InterPro"/>
</dbReference>
<dbReference type="eggNOG" id="COG0266">
    <property type="taxonomic scope" value="Bacteria"/>
</dbReference>
<dbReference type="PROSITE" id="PS51068">
    <property type="entry name" value="FPG_CAT"/>
    <property type="match status" value="1"/>
</dbReference>
<comment type="similarity">
    <text evidence="2 16">Belongs to the FPG family.</text>
</comment>
<dbReference type="EC" id="4.2.99.18" evidence="16"/>
<keyword evidence="7 16" id="KW-0378">Hydrolase</keyword>
<keyword evidence="13 16" id="KW-0326">Glycosidase</keyword>
<dbReference type="Proteomes" id="UP000051658">
    <property type="component" value="Unassembled WGS sequence"/>
</dbReference>
<feature type="active site" description="Proton donor" evidence="16">
    <location>
        <position position="15"/>
    </location>
</feature>
<dbReference type="SUPFAM" id="SSF81624">
    <property type="entry name" value="N-terminal domain of MutM-like DNA repair proteins"/>
    <property type="match status" value="1"/>
</dbReference>
<dbReference type="AlphaFoldDB" id="A0A0R2HUV0"/>
<keyword evidence="10 16" id="KW-0234">DNA repair</keyword>
<evidence type="ECO:0000256" key="16">
    <source>
        <dbReference type="HAMAP-Rule" id="MF_00103"/>
    </source>
</evidence>
<dbReference type="PROSITE" id="PS51066">
    <property type="entry name" value="ZF_FPG_2"/>
    <property type="match status" value="1"/>
</dbReference>
<dbReference type="InterPro" id="IPR010663">
    <property type="entry name" value="Znf_FPG/IleRS"/>
</dbReference>
<evidence type="ECO:0000256" key="12">
    <source>
        <dbReference type="ARBA" id="ARBA00023268"/>
    </source>
</evidence>
<keyword evidence="9 16" id="KW-0238">DNA-binding</keyword>
<dbReference type="InterPro" id="IPR010979">
    <property type="entry name" value="Ribosomal_uS13-like_H2TH"/>
</dbReference>
<feature type="active site" description="Schiff-base intermediate with DNA" evidence="16">
    <location>
        <position position="14"/>
    </location>
</feature>
<dbReference type="GO" id="GO:0008270">
    <property type="term" value="F:zinc ion binding"/>
    <property type="evidence" value="ECO:0007669"/>
    <property type="project" value="UniProtKB-UniRule"/>
</dbReference>
<keyword evidence="6 16" id="KW-0863">Zinc-finger</keyword>
<dbReference type="Pfam" id="PF06827">
    <property type="entry name" value="zf-FPG_IleRS"/>
    <property type="match status" value="1"/>
</dbReference>
<dbReference type="GO" id="GO:0006284">
    <property type="term" value="P:base-excision repair"/>
    <property type="evidence" value="ECO:0007669"/>
    <property type="project" value="InterPro"/>
</dbReference>
<comment type="function">
    <text evidence="16">Involved in base excision repair of DNA damaged by oxidation or by mutagenic agents. Acts as DNA glycosylase that recognizes and removes damaged bases. Has a preference for oxidized purines, such as 7,8-dihydro-8-oxoguanine (8-oxoG). Has AP (apurinic/apyrimidinic) lyase activity and introduces nicks in the DNA strand. Cleaves the DNA backbone by beta-delta elimination to generate a single-strand break at the site of the removed base with both 3'- and 5'-phosphates.</text>
</comment>
<accession>A0A0R2HUV0</accession>
<evidence type="ECO:0000256" key="11">
    <source>
        <dbReference type="ARBA" id="ARBA00023239"/>
    </source>
</evidence>
<keyword evidence="20" id="KW-1185">Reference proteome</keyword>
<comment type="catalytic activity">
    <reaction evidence="14 16">
        <text>2'-deoxyribonucleotide-(2'-deoxyribose 5'-phosphate)-2'-deoxyribonucleotide-DNA = a 3'-end 2'-deoxyribonucleotide-(2,3-dehydro-2,3-deoxyribose 5'-phosphate)-DNA + a 5'-end 5'-phospho-2'-deoxyribonucleoside-DNA + H(+)</text>
        <dbReference type="Rhea" id="RHEA:66592"/>
        <dbReference type="Rhea" id="RHEA-COMP:13180"/>
        <dbReference type="Rhea" id="RHEA-COMP:16897"/>
        <dbReference type="Rhea" id="RHEA-COMP:17067"/>
        <dbReference type="ChEBI" id="CHEBI:15378"/>
        <dbReference type="ChEBI" id="CHEBI:136412"/>
        <dbReference type="ChEBI" id="CHEBI:157695"/>
        <dbReference type="ChEBI" id="CHEBI:167181"/>
        <dbReference type="EC" id="4.2.99.18"/>
    </reaction>
</comment>
<dbReference type="GO" id="GO:0034039">
    <property type="term" value="F:8-oxo-7,8-dihydroguanine DNA N-glycosylase activity"/>
    <property type="evidence" value="ECO:0007669"/>
    <property type="project" value="TreeGrafter"/>
</dbReference>
<evidence type="ECO:0000256" key="2">
    <source>
        <dbReference type="ARBA" id="ARBA00009409"/>
    </source>
</evidence>
<comment type="cofactor">
    <cofactor evidence="16">
        <name>Zn(2+)</name>
        <dbReference type="ChEBI" id="CHEBI:29105"/>
    </cofactor>
    <text evidence="16">Binds 1 zinc ion per subunit.</text>
</comment>
<gene>
    <name evidence="16" type="primary">mutM</name>
    <name evidence="16" type="synonym">fpg</name>
    <name evidence="19" type="ORF">IV74_GL001506</name>
</gene>
<dbReference type="Gene3D" id="3.20.190.10">
    <property type="entry name" value="MutM-like, N-terminal"/>
    <property type="match status" value="1"/>
</dbReference>
<evidence type="ECO:0000256" key="1">
    <source>
        <dbReference type="ARBA" id="ARBA00001668"/>
    </source>
</evidence>
<dbReference type="InterPro" id="IPR015886">
    <property type="entry name" value="H2TH_FPG"/>
</dbReference>
<keyword evidence="12 16" id="KW-0511">Multifunctional enzyme</keyword>
<organism evidence="19 20">
    <name type="scientific">Carnobacterium divergens DSM 20623</name>
    <dbReference type="NCBI Taxonomy" id="1449336"/>
    <lineage>
        <taxon>Bacteria</taxon>
        <taxon>Bacillati</taxon>
        <taxon>Bacillota</taxon>
        <taxon>Bacilli</taxon>
        <taxon>Lactobacillales</taxon>
        <taxon>Carnobacteriaceae</taxon>
        <taxon>Carnobacterium</taxon>
    </lineage>
</organism>
<evidence type="ECO:0000259" key="17">
    <source>
        <dbReference type="PROSITE" id="PS51066"/>
    </source>
</evidence>
<dbReference type="SUPFAM" id="SSF57716">
    <property type="entry name" value="Glucocorticoid receptor-like (DNA-binding domain)"/>
    <property type="match status" value="1"/>
</dbReference>
<dbReference type="SUPFAM" id="SSF46946">
    <property type="entry name" value="S13-like H2TH domain"/>
    <property type="match status" value="1"/>
</dbReference>
<dbReference type="Pfam" id="PF01149">
    <property type="entry name" value="Fapy_DNA_glyco"/>
    <property type="match status" value="1"/>
</dbReference>
<dbReference type="SMART" id="SM01232">
    <property type="entry name" value="H2TH"/>
    <property type="match status" value="1"/>
</dbReference>
<dbReference type="NCBIfam" id="NF002211">
    <property type="entry name" value="PRK01103.1"/>
    <property type="match status" value="1"/>
</dbReference>
<dbReference type="InterPro" id="IPR000214">
    <property type="entry name" value="Znf_DNA_glyclase/AP_lyase"/>
</dbReference>
<proteinExistence type="inferred from homology"/>
<dbReference type="InterPro" id="IPR020629">
    <property type="entry name" value="FPG_Glyclase"/>
</dbReference>
<keyword evidence="5 16" id="KW-0227">DNA damage</keyword>
<keyword evidence="11 16" id="KW-0456">Lyase</keyword>
<dbReference type="CDD" id="cd08966">
    <property type="entry name" value="EcFpg-like_N"/>
    <property type="match status" value="1"/>
</dbReference>
<evidence type="ECO:0000256" key="13">
    <source>
        <dbReference type="ARBA" id="ARBA00023295"/>
    </source>
</evidence>
<evidence type="ECO:0000256" key="10">
    <source>
        <dbReference type="ARBA" id="ARBA00023204"/>
    </source>
</evidence>
<evidence type="ECO:0000256" key="8">
    <source>
        <dbReference type="ARBA" id="ARBA00022833"/>
    </source>
</evidence>
<dbReference type="EC" id="3.2.2.23" evidence="16"/>
<feature type="binding site" evidence="16">
    <location>
        <position position="124"/>
    </location>
    <ligand>
        <name>DNA</name>
        <dbReference type="ChEBI" id="CHEBI:16991"/>
    </ligand>
</feature>
<comment type="catalytic activity">
    <reaction evidence="1 16">
        <text>Hydrolysis of DNA containing ring-opened 7-methylguanine residues, releasing 2,6-diamino-4-hydroxy-5-(N-methyl)formamidopyrimidine.</text>
        <dbReference type="EC" id="3.2.2.23"/>
    </reaction>
</comment>
<evidence type="ECO:0000256" key="7">
    <source>
        <dbReference type="ARBA" id="ARBA00022801"/>
    </source>
</evidence>
<evidence type="ECO:0000256" key="5">
    <source>
        <dbReference type="ARBA" id="ARBA00022763"/>
    </source>
</evidence>
<dbReference type="InterPro" id="IPR015887">
    <property type="entry name" value="DNA_glyclase_Znf_dom_DNA_BS"/>
</dbReference>
<evidence type="ECO:0000256" key="6">
    <source>
        <dbReference type="ARBA" id="ARBA00022771"/>
    </source>
</evidence>
<comment type="subunit">
    <text evidence="3 16">Monomer.</text>
</comment>
<feature type="domain" description="FPG-type" evidence="17">
    <location>
        <begin position="252"/>
        <end position="286"/>
    </location>
</feature>
<dbReference type="InterPro" id="IPR035937">
    <property type="entry name" value="FPG_N"/>
</dbReference>
<feature type="domain" description="Formamidopyrimidine-DNA glycosylase catalytic" evidence="18">
    <location>
        <begin position="14"/>
        <end position="127"/>
    </location>
</feature>
<dbReference type="PATRIC" id="fig|1449336.4.peg.1538"/>
<dbReference type="PANTHER" id="PTHR22993:SF9">
    <property type="entry name" value="FORMAMIDOPYRIMIDINE-DNA GLYCOSYLASE"/>
    <property type="match status" value="1"/>
</dbReference>
<comment type="caution">
    <text evidence="19">The sequence shown here is derived from an EMBL/GenBank/DDBJ whole genome shotgun (WGS) entry which is preliminary data.</text>
</comment>
<dbReference type="PROSITE" id="PS01242">
    <property type="entry name" value="ZF_FPG_1"/>
    <property type="match status" value="1"/>
</dbReference>
<evidence type="ECO:0000256" key="15">
    <source>
        <dbReference type="ARBA" id="ARBA00060177"/>
    </source>
</evidence>
<dbReference type="GO" id="GO:0003690">
    <property type="term" value="F:double-stranded DNA binding"/>
    <property type="evidence" value="ECO:0007669"/>
    <property type="project" value="UniProtKB-ARBA"/>
</dbReference>
<dbReference type="SMART" id="SM00898">
    <property type="entry name" value="Fapy_DNA_glyco"/>
    <property type="match status" value="1"/>
</dbReference>
<dbReference type="FunFam" id="1.10.8.50:FF:000003">
    <property type="entry name" value="Formamidopyrimidine-DNA glycosylase"/>
    <property type="match status" value="1"/>
</dbReference>
<comment type="function">
    <text evidence="15">Involved in base excision repair of DNA damaged by oxidation or by mutagenic agents. Acts as a DNA glycosylase that recognizes and removes damaged bases. Has a preference for oxidized purines, such as 7,8-dihydro-8-oxoguanine (8-oxoG). Has AP (apurinic/apyrimidinic) lyase activity and introduces nicks in the DNA strand. Cleaves the DNA backbone by beta-delta elimination to generate a single-strand break at the site of the removed base with both 3'- and 5'-phosphates.</text>
</comment>
<feature type="binding site" evidence="16">
    <location>
        <position position="167"/>
    </location>
    <ligand>
        <name>DNA</name>
        <dbReference type="ChEBI" id="CHEBI:16991"/>
    </ligand>
</feature>
<dbReference type="InterPro" id="IPR012319">
    <property type="entry name" value="FPG_cat"/>
</dbReference>
<sequence>MDASFLRRKELFMPELPEVETVRKGLTNLVKGATIKDVAVYWDRIITKPFSGEEFGHQLIGETIQRIDRRGKYLIFILDHWAMISHLRMEGKYEVEETETPLKKHTHVVFHLTDGRDLRYLDVRKFGRMTLVPLGEQFNVTGIRDLGPEPIPEFFKLPEFSKALSIKNRAIKPLLLEQKIVTGLGNIYVDEALFEAKIHPLRPANSLKKSEVKALYQAIIDVLGRAVEAGGTTIRTYQNALGEAGTFQVELAVYGKTGEPCIRCGHIIEKIKVAQRGTHFCPQCQKLTTTNTKSFNQL</sequence>
<dbReference type="EMBL" id="JQBS01000032">
    <property type="protein sequence ID" value="KRN56392.1"/>
    <property type="molecule type" value="Genomic_DNA"/>
</dbReference>
<dbReference type="HAMAP" id="MF_00103">
    <property type="entry name" value="Fapy_DNA_glycosyl"/>
    <property type="match status" value="1"/>
</dbReference>
<keyword evidence="8 16" id="KW-0862">Zinc</keyword>